<evidence type="ECO:0000313" key="3">
    <source>
        <dbReference type="Proteomes" id="UP001456524"/>
    </source>
</evidence>
<feature type="compositionally biased region" description="Polar residues" evidence="1">
    <location>
        <begin position="339"/>
        <end position="348"/>
    </location>
</feature>
<dbReference type="InterPro" id="IPR027267">
    <property type="entry name" value="AH/BAR_dom_sf"/>
</dbReference>
<accession>A0ABR1XHK9</accession>
<dbReference type="Proteomes" id="UP001456524">
    <property type="component" value="Unassembled WGS sequence"/>
</dbReference>
<dbReference type="PANTHER" id="PTHR31962:SF4">
    <property type="entry name" value="PRIMARY COMPONENT OF EISOSOMES (EUROFUNG)"/>
    <property type="match status" value="1"/>
</dbReference>
<feature type="region of interest" description="Disordered" evidence="1">
    <location>
        <begin position="260"/>
        <end position="291"/>
    </location>
</feature>
<proteinExistence type="predicted"/>
<gene>
    <name evidence="2" type="ORF">IWX90DRAFT_392434</name>
</gene>
<feature type="compositionally biased region" description="Pro residues" evidence="1">
    <location>
        <begin position="7"/>
        <end position="19"/>
    </location>
</feature>
<reference evidence="2 3" key="1">
    <citation type="journal article" date="2022" name="G3 (Bethesda)">
        <title>Enemy or ally: a genomic approach to elucidate the lifestyle of Phyllosticta citrichinaensis.</title>
        <authorList>
            <person name="Buijs V.A."/>
            <person name="Groenewald J.Z."/>
            <person name="Haridas S."/>
            <person name="LaButti K.M."/>
            <person name="Lipzen A."/>
            <person name="Martin F.M."/>
            <person name="Barry K."/>
            <person name="Grigoriev I.V."/>
            <person name="Crous P.W."/>
            <person name="Seidl M.F."/>
        </authorList>
    </citation>
    <scope>NUCLEOTIDE SEQUENCE [LARGE SCALE GENOMIC DNA]</scope>
    <source>
        <strain evidence="2 3">CBS 129764</strain>
    </source>
</reference>
<dbReference type="PANTHER" id="PTHR31962">
    <property type="entry name" value="SPHINGOLIPID LONG CHAIN BASE-RESPONSIVE PROTEIN PIL1"/>
    <property type="match status" value="1"/>
</dbReference>
<feature type="region of interest" description="Disordered" evidence="1">
    <location>
        <begin position="1"/>
        <end position="69"/>
    </location>
</feature>
<evidence type="ECO:0000313" key="2">
    <source>
        <dbReference type="EMBL" id="KAK8154822.1"/>
    </source>
</evidence>
<keyword evidence="3" id="KW-1185">Reference proteome</keyword>
<dbReference type="Pfam" id="PF13805">
    <property type="entry name" value="Pil1"/>
    <property type="match status" value="1"/>
</dbReference>
<feature type="region of interest" description="Disordered" evidence="1">
    <location>
        <begin position="310"/>
        <end position="400"/>
    </location>
</feature>
<evidence type="ECO:0000256" key="1">
    <source>
        <dbReference type="SAM" id="MobiDB-lite"/>
    </source>
</evidence>
<sequence length="400" mass="44034">MAIFAYPPHPPPPPPPYNQPPAFLARAPSRSRSLTVLPVRNRNRSLSIRSARNRDGSEGTPSSKPLPKHRFTITSLRGMQQPELSKRLFKLIKSENHAISAHETAGRERASIAAQLSEWGEATGDDAVSDISDKLGVLMAEIAEQEDLYSQGLEEYRGVLKQIRNTESSVQPSRDHKIKVSDEIAKLKYKEPQSTKIVQLEQELVRAEAQSLVAEAQLTNITRQKFKEAYSTHFAAVIERAEKQALLAKHARRLINLLDDSPIVPGESHPPYASSSSPEAAREVLNDAEDELRSWRPSWEEVMSMAGGGRLGVGGLGTTAPPPQAQSEYGGGPVRDNYSETQGGSTVGTEVESDLHPALRSKPRTTSGESEKSRTQQNPPYRISEAEQERERANANAVMI</sequence>
<dbReference type="Gene3D" id="1.20.1270.60">
    <property type="entry name" value="Arfaptin homology (AH) domain/BAR domain"/>
    <property type="match status" value="1"/>
</dbReference>
<name>A0ABR1XHK9_9PEZI</name>
<dbReference type="InterPro" id="IPR028245">
    <property type="entry name" value="PIL1/LSP1"/>
</dbReference>
<protein>
    <submittedName>
        <fullName evidence="2">Eisosome component PIL1-domain-containing protein</fullName>
    </submittedName>
</protein>
<feature type="compositionally biased region" description="Low complexity" evidence="1">
    <location>
        <begin position="267"/>
        <end position="279"/>
    </location>
</feature>
<comment type="caution">
    <text evidence="2">The sequence shown here is derived from an EMBL/GenBank/DDBJ whole genome shotgun (WGS) entry which is preliminary data.</text>
</comment>
<dbReference type="EMBL" id="JBBWUH010000011">
    <property type="protein sequence ID" value="KAK8154822.1"/>
    <property type="molecule type" value="Genomic_DNA"/>
</dbReference>
<feature type="compositionally biased region" description="Basic and acidic residues" evidence="1">
    <location>
        <begin position="384"/>
        <end position="393"/>
    </location>
</feature>
<organism evidence="2 3">
    <name type="scientific">Phyllosticta citrichinensis</name>
    <dbReference type="NCBI Taxonomy" id="1130410"/>
    <lineage>
        <taxon>Eukaryota</taxon>
        <taxon>Fungi</taxon>
        <taxon>Dikarya</taxon>
        <taxon>Ascomycota</taxon>
        <taxon>Pezizomycotina</taxon>
        <taxon>Dothideomycetes</taxon>
        <taxon>Dothideomycetes incertae sedis</taxon>
        <taxon>Botryosphaeriales</taxon>
        <taxon>Phyllostictaceae</taxon>
        <taxon>Phyllosticta</taxon>
    </lineage>
</organism>